<organism evidence="3 4">
    <name type="scientific">Streptomyces griseoruber</name>
    <dbReference type="NCBI Taxonomy" id="1943"/>
    <lineage>
        <taxon>Bacteria</taxon>
        <taxon>Bacillati</taxon>
        <taxon>Actinomycetota</taxon>
        <taxon>Actinomycetes</taxon>
        <taxon>Kitasatosporales</taxon>
        <taxon>Streptomycetaceae</taxon>
        <taxon>Streptomyces</taxon>
    </lineage>
</organism>
<feature type="region of interest" description="Disordered" evidence="1">
    <location>
        <begin position="1"/>
        <end position="35"/>
    </location>
</feature>
<sequence length="211" mass="22432">MSGVGPIEPGEGTHAWDTHPAEPPAGTPAPPRTPPARLRRLLSDHRRAALAALTTVGLLAACALLYVTRPQEREPAIPEPPFPAQVVDVTYVGEHTVPPGTRPHTLAFEVLLSVDSGPPVTVTRVSQPYAGVSLTSAPRAPFRTKAGSARKIVVTMHVAECGKVPENAGLPFIDVTLRNKRAIQVQSFILGPRYAHDLSRALQVACSNDST</sequence>
<accession>A0A101T7M8</accession>
<keyword evidence="4" id="KW-1185">Reference proteome</keyword>
<dbReference type="EMBL" id="LMWW01000008">
    <property type="protein sequence ID" value="KUN87279.1"/>
    <property type="molecule type" value="Genomic_DNA"/>
</dbReference>
<evidence type="ECO:0000313" key="3">
    <source>
        <dbReference type="EMBL" id="KUN87279.1"/>
    </source>
</evidence>
<evidence type="ECO:0000256" key="2">
    <source>
        <dbReference type="SAM" id="Phobius"/>
    </source>
</evidence>
<keyword evidence="2" id="KW-0472">Membrane</keyword>
<dbReference type="OrthoDB" id="3869857at2"/>
<name>A0A101T7M8_9ACTN</name>
<evidence type="ECO:0000256" key="1">
    <source>
        <dbReference type="SAM" id="MobiDB-lite"/>
    </source>
</evidence>
<keyword evidence="2" id="KW-1133">Transmembrane helix</keyword>
<feature type="compositionally biased region" description="Pro residues" evidence="1">
    <location>
        <begin position="21"/>
        <end position="34"/>
    </location>
</feature>
<dbReference type="AlphaFoldDB" id="A0A101T7M8"/>
<comment type="caution">
    <text evidence="3">The sequence shown here is derived from an EMBL/GenBank/DDBJ whole genome shotgun (WGS) entry which is preliminary data.</text>
</comment>
<evidence type="ECO:0000313" key="4">
    <source>
        <dbReference type="Proteomes" id="UP000052982"/>
    </source>
</evidence>
<keyword evidence="2" id="KW-0812">Transmembrane</keyword>
<gene>
    <name evidence="3" type="ORF">AQJ64_05685</name>
</gene>
<feature type="transmembrane region" description="Helical" evidence="2">
    <location>
        <begin position="48"/>
        <end position="67"/>
    </location>
</feature>
<protein>
    <submittedName>
        <fullName evidence="3">Tat pathway signal sequence domain protein</fullName>
    </submittedName>
</protein>
<dbReference type="Proteomes" id="UP000052982">
    <property type="component" value="Unassembled WGS sequence"/>
</dbReference>
<dbReference type="RefSeq" id="WP_059202522.1">
    <property type="nucleotide sequence ID" value="NZ_JBIRTR010000001.1"/>
</dbReference>
<reference evidence="3 4" key="1">
    <citation type="submission" date="2015-10" db="EMBL/GenBank/DDBJ databases">
        <title>Draft genome sequence of Streptomyces griseoruber DSM 40281, type strain for the species Streptomyces griseoruber.</title>
        <authorList>
            <person name="Ruckert C."/>
            <person name="Winkler A."/>
            <person name="Kalinowski J."/>
            <person name="Kampfer P."/>
            <person name="Glaeser S."/>
        </authorList>
    </citation>
    <scope>NUCLEOTIDE SEQUENCE [LARGE SCALE GENOMIC DNA]</scope>
    <source>
        <strain evidence="3 4">DSM 40281</strain>
    </source>
</reference>
<proteinExistence type="predicted"/>
<dbReference type="STRING" id="1943.AQJ64_05685"/>